<evidence type="ECO:0000313" key="13">
    <source>
        <dbReference type="Proteomes" id="UP000694580"/>
    </source>
</evidence>
<dbReference type="Ensembl" id="ENSDCDT00010046582.1">
    <property type="protein sequence ID" value="ENSDCDP00010037074.1"/>
    <property type="gene ID" value="ENSDCDG00010024179.1"/>
</dbReference>
<accession>A0AAY4CWE1</accession>
<evidence type="ECO:0000256" key="6">
    <source>
        <dbReference type="ARBA" id="ARBA00023136"/>
    </source>
</evidence>
<dbReference type="Gene3D" id="1.20.1070.10">
    <property type="entry name" value="Rhodopsin 7-helix transmembrane proteins"/>
    <property type="match status" value="1"/>
</dbReference>
<dbReference type="PANTHER" id="PTHR24249">
    <property type="entry name" value="HISTAMINE RECEPTOR-RELATED G-PROTEIN COUPLED RECEPTOR"/>
    <property type="match status" value="1"/>
</dbReference>
<evidence type="ECO:0000259" key="11">
    <source>
        <dbReference type="PROSITE" id="PS50262"/>
    </source>
</evidence>
<feature type="transmembrane region" description="Helical" evidence="10">
    <location>
        <begin position="240"/>
        <end position="265"/>
    </location>
</feature>
<evidence type="ECO:0000256" key="8">
    <source>
        <dbReference type="ARBA" id="ARBA00023224"/>
    </source>
</evidence>
<feature type="transmembrane region" description="Helical" evidence="10">
    <location>
        <begin position="59"/>
        <end position="84"/>
    </location>
</feature>
<dbReference type="Pfam" id="PF00001">
    <property type="entry name" value="7tm_1"/>
    <property type="match status" value="1"/>
</dbReference>
<reference evidence="12" key="2">
    <citation type="submission" date="2025-08" db="UniProtKB">
        <authorList>
            <consortium name="Ensembl"/>
        </authorList>
    </citation>
    <scope>IDENTIFICATION</scope>
</reference>
<keyword evidence="8 9" id="KW-0807">Transducer</keyword>
<dbReference type="PROSITE" id="PS50262">
    <property type="entry name" value="G_PROTEIN_RECEP_F1_2"/>
    <property type="match status" value="1"/>
</dbReference>
<reference evidence="12 13" key="1">
    <citation type="submission" date="2020-06" db="EMBL/GenBank/DDBJ databases">
        <authorList>
            <consortium name="Wellcome Sanger Institute Data Sharing"/>
        </authorList>
    </citation>
    <scope>NUCLEOTIDE SEQUENCE [LARGE SCALE GENOMIC DNA]</scope>
</reference>
<reference evidence="12" key="3">
    <citation type="submission" date="2025-09" db="UniProtKB">
        <authorList>
            <consortium name="Ensembl"/>
        </authorList>
    </citation>
    <scope>IDENTIFICATION</scope>
</reference>
<dbReference type="InterPro" id="IPR050569">
    <property type="entry name" value="TAAR"/>
</dbReference>
<comment type="subcellular location">
    <subcellularLocation>
        <location evidence="1">Cell membrane</location>
        <topology evidence="1">Multi-pass membrane protein</topology>
    </subcellularLocation>
</comment>
<dbReference type="GO" id="GO:0005886">
    <property type="term" value="C:plasma membrane"/>
    <property type="evidence" value="ECO:0007669"/>
    <property type="project" value="UniProtKB-SubCell"/>
</dbReference>
<keyword evidence="13" id="KW-1185">Reference proteome</keyword>
<comment type="similarity">
    <text evidence="9">Belongs to the G-protein coupled receptor 1 family.</text>
</comment>
<feature type="transmembrane region" description="Helical" evidence="10">
    <location>
        <begin position="96"/>
        <end position="115"/>
    </location>
</feature>
<sequence>LIVNNNSLCSPCAGSPASTPAYISLYAAAAAVVLLTVCGNLLVVASVCHFKQLHTPTNVLILSLAFSDLLVGLFVMPLQFTWLIESCWIFGQSVCLFYSFASFHLSIYNVSLIALDRYIALSNPFFYSSKASANMIFTTTVLIWVVSVFYNFALLYVNGNFTDFKVCDGVCLPALGPVSGIFDLTVVFILPCAIMMVLYVKIFAIARRHAIAIRANIKEIRRSDLKNNASMRSERKAAKALGILVAVFLFCLVPYYTCSIINGFVSKLLDTLIIATLTLFYLNSTFNPVIYAFFHPSFRKSMILILTCRILSKDSSTMNVLLKAN</sequence>
<keyword evidence="3 9" id="KW-0812">Transmembrane</keyword>
<dbReference type="AlphaFoldDB" id="A0AAY4CWE1"/>
<dbReference type="InterPro" id="IPR017452">
    <property type="entry name" value="GPCR_Rhodpsn_7TM"/>
</dbReference>
<dbReference type="PROSITE" id="PS00237">
    <property type="entry name" value="G_PROTEIN_RECEP_F1_1"/>
    <property type="match status" value="1"/>
</dbReference>
<evidence type="ECO:0000256" key="3">
    <source>
        <dbReference type="ARBA" id="ARBA00022692"/>
    </source>
</evidence>
<dbReference type="Proteomes" id="UP000694580">
    <property type="component" value="Chromosome 14"/>
</dbReference>
<keyword evidence="4 10" id="KW-1133">Transmembrane helix</keyword>
<keyword evidence="7 9" id="KW-0675">Receptor</keyword>
<protein>
    <recommendedName>
        <fullName evidence="11">G-protein coupled receptors family 1 profile domain-containing protein</fullName>
    </recommendedName>
</protein>
<feature type="transmembrane region" description="Helical" evidence="10">
    <location>
        <begin position="271"/>
        <end position="294"/>
    </location>
</feature>
<keyword evidence="6 10" id="KW-0472">Membrane</keyword>
<keyword evidence="2" id="KW-1003">Cell membrane</keyword>
<dbReference type="SMART" id="SM01381">
    <property type="entry name" value="7TM_GPCR_Srsx"/>
    <property type="match status" value="1"/>
</dbReference>
<evidence type="ECO:0000256" key="10">
    <source>
        <dbReference type="SAM" id="Phobius"/>
    </source>
</evidence>
<evidence type="ECO:0000256" key="1">
    <source>
        <dbReference type="ARBA" id="ARBA00004651"/>
    </source>
</evidence>
<organism evidence="12 13">
    <name type="scientific">Denticeps clupeoides</name>
    <name type="common">denticle herring</name>
    <dbReference type="NCBI Taxonomy" id="299321"/>
    <lineage>
        <taxon>Eukaryota</taxon>
        <taxon>Metazoa</taxon>
        <taxon>Chordata</taxon>
        <taxon>Craniata</taxon>
        <taxon>Vertebrata</taxon>
        <taxon>Euteleostomi</taxon>
        <taxon>Actinopterygii</taxon>
        <taxon>Neopterygii</taxon>
        <taxon>Teleostei</taxon>
        <taxon>Clupei</taxon>
        <taxon>Clupeiformes</taxon>
        <taxon>Denticipitoidei</taxon>
        <taxon>Denticipitidae</taxon>
        <taxon>Denticeps</taxon>
    </lineage>
</organism>
<evidence type="ECO:0000256" key="4">
    <source>
        <dbReference type="ARBA" id="ARBA00022989"/>
    </source>
</evidence>
<dbReference type="GeneTree" id="ENSGT01050000244823"/>
<dbReference type="PANTHER" id="PTHR24249:SF381">
    <property type="entry name" value="TRACE AMINE ASSOCIATED RECEPTOR 19P-RELATED"/>
    <property type="match status" value="1"/>
</dbReference>
<evidence type="ECO:0000313" key="12">
    <source>
        <dbReference type="Ensembl" id="ENSDCDP00010037074.1"/>
    </source>
</evidence>
<proteinExistence type="inferred from homology"/>
<feature type="transmembrane region" description="Helical" evidence="10">
    <location>
        <begin position="177"/>
        <end position="200"/>
    </location>
</feature>
<feature type="transmembrane region" description="Helical" evidence="10">
    <location>
        <begin position="23"/>
        <end position="47"/>
    </location>
</feature>
<feature type="transmembrane region" description="Helical" evidence="10">
    <location>
        <begin position="136"/>
        <end position="157"/>
    </location>
</feature>
<dbReference type="GO" id="GO:0001594">
    <property type="term" value="F:trace-amine receptor activity"/>
    <property type="evidence" value="ECO:0007669"/>
    <property type="project" value="TreeGrafter"/>
</dbReference>
<evidence type="ECO:0000256" key="2">
    <source>
        <dbReference type="ARBA" id="ARBA00022475"/>
    </source>
</evidence>
<dbReference type="InterPro" id="IPR000276">
    <property type="entry name" value="GPCR_Rhodpsn"/>
</dbReference>
<name>A0AAY4CWE1_9TELE</name>
<keyword evidence="5 9" id="KW-0297">G-protein coupled receptor</keyword>
<dbReference type="PRINTS" id="PR00237">
    <property type="entry name" value="GPCRRHODOPSN"/>
</dbReference>
<evidence type="ECO:0000256" key="5">
    <source>
        <dbReference type="ARBA" id="ARBA00023040"/>
    </source>
</evidence>
<evidence type="ECO:0000256" key="7">
    <source>
        <dbReference type="ARBA" id="ARBA00023170"/>
    </source>
</evidence>
<feature type="domain" description="G-protein coupled receptors family 1 profile" evidence="11">
    <location>
        <begin position="39"/>
        <end position="291"/>
    </location>
</feature>
<dbReference type="SUPFAM" id="SSF81321">
    <property type="entry name" value="Family A G protein-coupled receptor-like"/>
    <property type="match status" value="1"/>
</dbReference>
<evidence type="ECO:0000256" key="9">
    <source>
        <dbReference type="RuleBase" id="RU000688"/>
    </source>
</evidence>